<dbReference type="GO" id="GO:0007165">
    <property type="term" value="P:signal transduction"/>
    <property type="evidence" value="ECO:0007669"/>
    <property type="project" value="UniProtKB-KW"/>
</dbReference>
<dbReference type="PROSITE" id="PS50112">
    <property type="entry name" value="PAS"/>
    <property type="match status" value="2"/>
</dbReference>
<feature type="domain" description="PAC" evidence="4">
    <location>
        <begin position="209"/>
        <end position="261"/>
    </location>
</feature>
<dbReference type="InterPro" id="IPR000014">
    <property type="entry name" value="PAS"/>
</dbReference>
<reference evidence="5" key="1">
    <citation type="submission" date="2021-01" db="EMBL/GenBank/DDBJ databases">
        <title>Whole genome shotgun sequence of Virgisporangium aurantiacum NBRC 16421.</title>
        <authorList>
            <person name="Komaki H."/>
            <person name="Tamura T."/>
        </authorList>
    </citation>
    <scope>NUCLEOTIDE SEQUENCE</scope>
    <source>
        <strain evidence="5">NBRC 16421</strain>
    </source>
</reference>
<dbReference type="SUPFAM" id="SSF58104">
    <property type="entry name" value="Methyl-accepting chemotaxis protein (MCP) signaling domain"/>
    <property type="match status" value="1"/>
</dbReference>
<dbReference type="Pfam" id="PF08448">
    <property type="entry name" value="PAS_4"/>
    <property type="match status" value="2"/>
</dbReference>
<dbReference type="SUPFAM" id="SSF55785">
    <property type="entry name" value="PYP-like sensor domain (PAS domain)"/>
    <property type="match status" value="6"/>
</dbReference>
<dbReference type="InterPro" id="IPR000700">
    <property type="entry name" value="PAS-assoc_C"/>
</dbReference>
<keyword evidence="1" id="KW-0807">Transducer</keyword>
<feature type="domain" description="PAC" evidence="4">
    <location>
        <begin position="454"/>
        <end position="506"/>
    </location>
</feature>
<organism evidence="5 6">
    <name type="scientific">Virgisporangium aurantiacum</name>
    <dbReference type="NCBI Taxonomy" id="175570"/>
    <lineage>
        <taxon>Bacteria</taxon>
        <taxon>Bacillati</taxon>
        <taxon>Actinomycetota</taxon>
        <taxon>Actinomycetes</taxon>
        <taxon>Micromonosporales</taxon>
        <taxon>Micromonosporaceae</taxon>
        <taxon>Virgisporangium</taxon>
    </lineage>
</organism>
<dbReference type="CDD" id="cd00130">
    <property type="entry name" value="PAS"/>
    <property type="match status" value="6"/>
</dbReference>
<dbReference type="CDD" id="cd11386">
    <property type="entry name" value="MCP_signal"/>
    <property type="match status" value="1"/>
</dbReference>
<proteinExistence type="predicted"/>
<dbReference type="Pfam" id="PF13426">
    <property type="entry name" value="PAS_9"/>
    <property type="match status" value="1"/>
</dbReference>
<evidence type="ECO:0000256" key="1">
    <source>
        <dbReference type="PROSITE-ProRule" id="PRU00284"/>
    </source>
</evidence>
<dbReference type="EMBL" id="BOPG01000049">
    <property type="protein sequence ID" value="GIJ60012.1"/>
    <property type="molecule type" value="Genomic_DNA"/>
</dbReference>
<dbReference type="AlphaFoldDB" id="A0A8J4E5L2"/>
<dbReference type="Pfam" id="PF00015">
    <property type="entry name" value="MCPsignal"/>
    <property type="match status" value="1"/>
</dbReference>
<dbReference type="InterPro" id="IPR013656">
    <property type="entry name" value="PAS_4"/>
</dbReference>
<keyword evidence="6" id="KW-1185">Reference proteome</keyword>
<feature type="domain" description="PAC" evidence="4">
    <location>
        <begin position="696"/>
        <end position="750"/>
    </location>
</feature>
<feature type="domain" description="PAC" evidence="4">
    <location>
        <begin position="331"/>
        <end position="383"/>
    </location>
</feature>
<dbReference type="GO" id="GO:0004888">
    <property type="term" value="F:transmembrane signaling receptor activity"/>
    <property type="evidence" value="ECO:0007669"/>
    <property type="project" value="InterPro"/>
</dbReference>
<evidence type="ECO:0000313" key="5">
    <source>
        <dbReference type="EMBL" id="GIJ60012.1"/>
    </source>
</evidence>
<dbReference type="PROSITE" id="PS50111">
    <property type="entry name" value="CHEMOTAXIS_TRANSDUC_2"/>
    <property type="match status" value="1"/>
</dbReference>
<dbReference type="Gene3D" id="1.10.287.950">
    <property type="entry name" value="Methyl-accepting chemotaxis protein"/>
    <property type="match status" value="1"/>
</dbReference>
<dbReference type="Proteomes" id="UP000612585">
    <property type="component" value="Unassembled WGS sequence"/>
</dbReference>
<dbReference type="Pfam" id="PF08447">
    <property type="entry name" value="PAS_3"/>
    <property type="match status" value="3"/>
</dbReference>
<dbReference type="GO" id="GO:0006935">
    <property type="term" value="P:chemotaxis"/>
    <property type="evidence" value="ECO:0007669"/>
    <property type="project" value="InterPro"/>
</dbReference>
<feature type="domain" description="Methyl-accepting transducer" evidence="2">
    <location>
        <begin position="754"/>
        <end position="948"/>
    </location>
</feature>
<feature type="domain" description="PAS" evidence="3">
    <location>
        <begin position="517"/>
        <end position="547"/>
    </location>
</feature>
<dbReference type="PANTHER" id="PTHR24422">
    <property type="entry name" value="CHEMOTAXIS PROTEIN METHYLTRANSFERASE"/>
    <property type="match status" value="1"/>
</dbReference>
<evidence type="ECO:0008006" key="7">
    <source>
        <dbReference type="Google" id="ProtNLM"/>
    </source>
</evidence>
<dbReference type="NCBIfam" id="TIGR00229">
    <property type="entry name" value="sensory_box"/>
    <property type="match status" value="6"/>
</dbReference>
<dbReference type="InterPro" id="IPR004090">
    <property type="entry name" value="Chemotax_Me-accpt_rcpt"/>
</dbReference>
<accession>A0A8J4E5L2</accession>
<sequence length="948" mass="106850">MTESSHLIDSDAAETIRQACMNLLVRERLMAVLNAKNGVITKVNERFLETTDKPMNEIIGKRLEQLWRLPSQVVDGMLDEARAGRFVEQVNSIVDSGGRQRWLRFNCGPVPTPAKEPVEFLLTAYDITEDRRQLAELRGRAAAVDRGQAVIEFSLDGTILTANENFLKLTGYSLSELADQHHRMFVEETYAESPEYAQFWARLAEGQYESGEYKRLGRGGKEVWLRATYNPIIDLEGRPYKIVKYAMDVTAAKQRTAEYEGKAAAISRSQAVIEFDLDGTILSANENFLKTVDYSLDQVLGQQHRMFIDDEEARGNAYRAFWKRLAGGEFIAGEFKRLAKGGREIWLQASYNPIFDLNGRPMKVVKYATEITAQKMKTVEDEGKVKAIDRSQAVIEFDLDGTIADANRNFLETMGYTSVEDVRGKHHRMFVEQTYAGSEEYKAFWDRLGRGEFESGEYKRLGRGGKEVWLQASYNPIFDLEGRPLKVVKYATDVTVQRRRNAEYEGKVNAINRSQAVVEFDLNGVVIDANRLFLDLMGYSLDEVRGKHHRMFVDEETSNSDGYKAFWDRLRRGEFDSREYKRVGKDGREVWIQASYNPILDLDGHPIKIVKYAMDVTADKQRNAEFEGKVNAIDRAQAVIEFDLDGNIRAANDNFLRTMGYSLREILGQHHSMFCSPDYITSAEYRDFWLRLASGEYISGQFHRLGKYGRDVYLKATYNPIFDLRGRPIKVVKYAYDITEQVALQRRLNSKSGEMNDSIGRLAASIDDIVGNAQQASTLAGQTQANAERGFEELRKSIEAIDLIERSSDQIASIVQVIGEIASQTNLLAFNASIEAARAGEHGVGFSVVAGEVRKLAERSSDAAREIGKLITESSSRVNQGSTVSRRAQEAFGDILKSVEQTGESIGRIAARTHDQQTESLSVKTLILELTDGDGAADNRDAVTTLKR</sequence>
<evidence type="ECO:0000259" key="3">
    <source>
        <dbReference type="PROSITE" id="PS50112"/>
    </source>
</evidence>
<dbReference type="PROSITE" id="PS50113">
    <property type="entry name" value="PAC"/>
    <property type="match status" value="5"/>
</dbReference>
<dbReference type="PANTHER" id="PTHR24422:SF10">
    <property type="entry name" value="CHEMOTAXIS PROTEIN METHYLTRANSFERASE 2"/>
    <property type="match status" value="1"/>
</dbReference>
<evidence type="ECO:0000259" key="2">
    <source>
        <dbReference type="PROSITE" id="PS50111"/>
    </source>
</evidence>
<gene>
    <name evidence="5" type="ORF">Vau01_075280</name>
</gene>
<dbReference type="InterPro" id="IPR035965">
    <property type="entry name" value="PAS-like_dom_sf"/>
</dbReference>
<dbReference type="SMART" id="SM00091">
    <property type="entry name" value="PAS"/>
    <property type="match status" value="5"/>
</dbReference>
<name>A0A8J4E5L2_9ACTN</name>
<dbReference type="InterPro" id="IPR050903">
    <property type="entry name" value="Bact_Chemotaxis_MeTrfase"/>
</dbReference>
<dbReference type="Gene3D" id="3.30.450.20">
    <property type="entry name" value="PAS domain"/>
    <property type="match status" value="6"/>
</dbReference>
<evidence type="ECO:0000259" key="4">
    <source>
        <dbReference type="PROSITE" id="PS50113"/>
    </source>
</evidence>
<dbReference type="PRINTS" id="PR00260">
    <property type="entry name" value="CHEMTRNSDUCR"/>
</dbReference>
<evidence type="ECO:0000313" key="6">
    <source>
        <dbReference type="Proteomes" id="UP000612585"/>
    </source>
</evidence>
<feature type="domain" description="PAC" evidence="4">
    <location>
        <begin position="576"/>
        <end position="628"/>
    </location>
</feature>
<feature type="domain" description="PAS" evidence="3">
    <location>
        <begin position="639"/>
        <end position="669"/>
    </location>
</feature>
<comment type="caution">
    <text evidence="5">The sequence shown here is derived from an EMBL/GenBank/DDBJ whole genome shotgun (WGS) entry which is preliminary data.</text>
</comment>
<dbReference type="InterPro" id="IPR001610">
    <property type="entry name" value="PAC"/>
</dbReference>
<dbReference type="GO" id="GO:0016020">
    <property type="term" value="C:membrane"/>
    <property type="evidence" value="ECO:0007669"/>
    <property type="project" value="InterPro"/>
</dbReference>
<dbReference type="SMART" id="SM00086">
    <property type="entry name" value="PAC"/>
    <property type="match status" value="6"/>
</dbReference>
<protein>
    <recommendedName>
        <fullName evidence="7">Methyl-accepting chemotaxis sensory transducer with Pas/Pac sensor</fullName>
    </recommendedName>
</protein>
<dbReference type="InterPro" id="IPR004089">
    <property type="entry name" value="MCPsignal_dom"/>
</dbReference>
<dbReference type="InterPro" id="IPR013655">
    <property type="entry name" value="PAS_fold_3"/>
</dbReference>
<dbReference type="SMART" id="SM00283">
    <property type="entry name" value="MA"/>
    <property type="match status" value="1"/>
</dbReference>